<dbReference type="EMBL" id="JAOTMY010000002">
    <property type="protein sequence ID" value="MCY3087303.1"/>
    <property type="molecule type" value="Genomic_DNA"/>
</dbReference>
<dbReference type="FunFam" id="2.40.30.10:FF:000008">
    <property type="entry name" value="Translation initiation factor IF-2"/>
    <property type="match status" value="1"/>
</dbReference>
<dbReference type="InterPro" id="IPR000795">
    <property type="entry name" value="T_Tr_GTP-bd_dom"/>
</dbReference>
<dbReference type="CDD" id="cd01887">
    <property type="entry name" value="IF2_eIF5B"/>
    <property type="match status" value="1"/>
</dbReference>
<dbReference type="AlphaFoldDB" id="A0A1E9PC33"/>
<dbReference type="GO" id="GO:0005525">
    <property type="term" value="F:GTP binding"/>
    <property type="evidence" value="ECO:0007669"/>
    <property type="project" value="UniProtKB-KW"/>
</dbReference>
<dbReference type="Proteomes" id="UP000250354">
    <property type="component" value="Chromosome"/>
</dbReference>
<feature type="region of interest" description="G-domain" evidence="9">
    <location>
        <begin position="259"/>
        <end position="407"/>
    </location>
</feature>
<dbReference type="Pfam" id="PF04760">
    <property type="entry name" value="IF2_N"/>
    <property type="match status" value="2"/>
</dbReference>
<feature type="binding site" evidence="9">
    <location>
        <begin position="265"/>
        <end position="272"/>
    </location>
    <ligand>
        <name>GTP</name>
        <dbReference type="ChEBI" id="CHEBI:37565"/>
    </ligand>
</feature>
<evidence type="ECO:0000256" key="6">
    <source>
        <dbReference type="ARBA" id="ARBA00022917"/>
    </source>
</evidence>
<dbReference type="InterPro" id="IPR009000">
    <property type="entry name" value="Transl_B-barrel_sf"/>
</dbReference>
<keyword evidence="4 9" id="KW-0396">Initiation factor</keyword>
<gene>
    <name evidence="9 13" type="primary">infB</name>
    <name evidence="14" type="ORF">DBT44_0004850</name>
    <name evidence="13" type="ORF">ODY61_04115</name>
</gene>
<keyword evidence="15" id="KW-1185">Reference proteome</keyword>
<dbReference type="PANTHER" id="PTHR43381:SF5">
    <property type="entry name" value="TR-TYPE G DOMAIN-CONTAINING PROTEIN"/>
    <property type="match status" value="1"/>
</dbReference>
<dbReference type="SUPFAM" id="SSF50447">
    <property type="entry name" value="Translation proteins"/>
    <property type="match status" value="2"/>
</dbReference>
<keyword evidence="3 9" id="KW-0963">Cytoplasm</keyword>
<dbReference type="Gene3D" id="2.40.30.10">
    <property type="entry name" value="Translation factors"/>
    <property type="match status" value="2"/>
</dbReference>
<dbReference type="GeneID" id="89334149"/>
<dbReference type="InterPro" id="IPR006847">
    <property type="entry name" value="IF2_N"/>
</dbReference>
<sequence length="754" mass="84138">MSKKRVYEYAKEKNISSKELLASAKKAGLSYTSHMSSMTDEDIQTMEKYFAKGKSQPKQKESSQEKQGNKQSQSEKAGKKQEKHNHNKGEKKPANKQEEKGQDHKKKDGQSGKNSQSNTNKKANKKNNKKNRRKNNKQSKYEDKHLKHNQRKKVQHNNSSAPSRKKKESPEKIEFTDGMTVAELAKKIKRSPADIIKSLMMLGVMANQNQALDSDTIQLILAEYGIEAEEKVIIDPTDFDHYFEEAKEEKADNLQERPAVVTIMGHVDHGKTTLLDYLRHANVVEGEAGGITQHIGAYQVHANDKEITFLDTPGHAAFTTMRSRGADVTDIVVIVVAADDGVMPQTVEAINHAKAAEVPIIVAVNKIDKPQANPDRVKQELTEYELIPEEWGGDTIFVNISAKFGENIDELLEMILLVAEVEELKANPNRNALGSVIEAELDAHRGAVATILVQEGTLHQGDAIVVGDTYGRVRTMTNDQGRRIKSAGPSTPIEITGLQEAPQAGDRFVVFDDEKTARNIGERRAQQAQELRRHQTHKVTLDNLFDTIKEGEMKTVNIIIKADVQGSVEAIASSMKKIDVEGVKVDIIHGAVGAINESDVSLAAASNAVIIGFNVRPTPTAKTQAQEEEVEIRLHNVIYNALQEVEDAMKGQLDPEYKEEITGYVTIRETYHVSKLGTIGGGYVTDGYIERNSKIRLIRDNIVIYEGQLSSLRRFQDDVKQVNKGYECGLMIEDYNDIKVDDQIEAYHMVEVKR</sequence>
<comment type="function">
    <text evidence="8 9 10">One of the essential components for the initiation of protein synthesis. Protects formylmethionyl-tRNA from spontaneous hydrolysis and promotes its binding to the 30S ribosomal subunits. Also involved in the hydrolysis of GTP during the formation of the 70S ribosomal complex.</text>
</comment>
<evidence type="ECO:0000256" key="5">
    <source>
        <dbReference type="ARBA" id="ARBA00022741"/>
    </source>
</evidence>
<dbReference type="CDD" id="cd03702">
    <property type="entry name" value="IF2_mtIF2_II"/>
    <property type="match status" value="1"/>
</dbReference>
<feature type="domain" description="Tr-type G" evidence="12">
    <location>
        <begin position="256"/>
        <end position="425"/>
    </location>
</feature>
<dbReference type="InterPro" id="IPR015760">
    <property type="entry name" value="TIF_IF2"/>
</dbReference>
<dbReference type="Pfam" id="PF22042">
    <property type="entry name" value="EF-G_D2"/>
    <property type="match status" value="1"/>
</dbReference>
<feature type="compositionally biased region" description="Basic residues" evidence="11">
    <location>
        <begin position="122"/>
        <end position="137"/>
    </location>
</feature>
<proteinExistence type="inferred from homology"/>
<evidence type="ECO:0000256" key="7">
    <source>
        <dbReference type="ARBA" id="ARBA00023134"/>
    </source>
</evidence>
<keyword evidence="5 9" id="KW-0547">Nucleotide-binding</keyword>
<dbReference type="PROSITE" id="PS51722">
    <property type="entry name" value="G_TR_2"/>
    <property type="match status" value="1"/>
</dbReference>
<keyword evidence="7 9" id="KW-0342">GTP-binding</keyword>
<dbReference type="GO" id="GO:0005829">
    <property type="term" value="C:cytosol"/>
    <property type="evidence" value="ECO:0007669"/>
    <property type="project" value="TreeGrafter"/>
</dbReference>
<dbReference type="RefSeq" id="WP_070560254.1">
    <property type="nucleotide sequence ID" value="NZ_CAJHLG010000002.1"/>
</dbReference>
<dbReference type="InterPro" id="IPR023115">
    <property type="entry name" value="TIF_IF2_dom3"/>
</dbReference>
<evidence type="ECO:0000256" key="9">
    <source>
        <dbReference type="HAMAP-Rule" id="MF_00100"/>
    </source>
</evidence>
<dbReference type="GO" id="GO:0003743">
    <property type="term" value="F:translation initiation factor activity"/>
    <property type="evidence" value="ECO:0007669"/>
    <property type="project" value="UniProtKB-UniRule"/>
</dbReference>
<organism evidence="13 16">
    <name type="scientific">Aerococcus mictus</name>
    <dbReference type="NCBI Taxonomy" id="2976810"/>
    <lineage>
        <taxon>Bacteria</taxon>
        <taxon>Bacillati</taxon>
        <taxon>Bacillota</taxon>
        <taxon>Bacilli</taxon>
        <taxon>Lactobacillales</taxon>
        <taxon>Aerococcaceae</taxon>
        <taxon>Aerococcus</taxon>
    </lineage>
</organism>
<evidence type="ECO:0000256" key="4">
    <source>
        <dbReference type="ARBA" id="ARBA00022540"/>
    </source>
</evidence>
<feature type="compositionally biased region" description="Basic and acidic residues" evidence="11">
    <location>
        <begin position="87"/>
        <end position="110"/>
    </location>
</feature>
<dbReference type="CDD" id="cd03692">
    <property type="entry name" value="mtIF2_IVc"/>
    <property type="match status" value="1"/>
</dbReference>
<reference evidence="14" key="3">
    <citation type="submission" date="2024-02" db="EMBL/GenBank/DDBJ databases">
        <authorList>
            <person name="Choi B."/>
        </authorList>
    </citation>
    <scope>NUCLEOTIDE SEQUENCE</scope>
    <source>
        <strain evidence="14">UMB1016</strain>
    </source>
</reference>
<dbReference type="HAMAP" id="MF_00100_B">
    <property type="entry name" value="IF_2_B"/>
    <property type="match status" value="1"/>
</dbReference>
<dbReference type="Gene3D" id="3.40.50.300">
    <property type="entry name" value="P-loop containing nucleotide triphosphate hydrolases"/>
    <property type="match status" value="1"/>
</dbReference>
<feature type="compositionally biased region" description="Basic and acidic residues" evidence="11">
    <location>
        <begin position="58"/>
        <end position="68"/>
    </location>
</feature>
<dbReference type="Gene3D" id="3.40.50.10050">
    <property type="entry name" value="Translation initiation factor IF- 2, domain 3"/>
    <property type="match status" value="1"/>
</dbReference>
<comment type="subcellular location">
    <subcellularLocation>
        <location evidence="9">Cytoplasm</location>
    </subcellularLocation>
</comment>
<evidence type="ECO:0000256" key="11">
    <source>
        <dbReference type="SAM" id="MobiDB-lite"/>
    </source>
</evidence>
<dbReference type="Proteomes" id="UP001069047">
    <property type="component" value="Unassembled WGS sequence"/>
</dbReference>
<evidence type="ECO:0000256" key="8">
    <source>
        <dbReference type="ARBA" id="ARBA00025162"/>
    </source>
</evidence>
<dbReference type="InterPro" id="IPR036925">
    <property type="entry name" value="TIF_IF2_dom3_sf"/>
</dbReference>
<dbReference type="FunFam" id="3.40.50.300:FF:000019">
    <property type="entry name" value="Translation initiation factor IF-2"/>
    <property type="match status" value="1"/>
</dbReference>
<comment type="similarity">
    <text evidence="1 9 10">Belongs to the TRAFAC class translation factor GTPase superfamily. Classic translation factor GTPase family. IF-2 subfamily.</text>
</comment>
<dbReference type="InterPro" id="IPR044145">
    <property type="entry name" value="IF2_II"/>
</dbReference>
<reference evidence="14 15" key="1">
    <citation type="journal article" date="2020" name="J. Bacteriol.">
        <title>Aerococcus urinae Isolated from Women with Lower Urinary Tract Symptoms: In Vitro Aggregation and Genome Analysis.</title>
        <authorList>
            <person name="Hilt E.E."/>
            <person name="Putonti C."/>
            <person name="Thomas-White K."/>
            <person name="Lewis A.L."/>
            <person name="Visick K.L."/>
            <person name="Gilbert N.M."/>
            <person name="Wolfe A.J."/>
        </authorList>
    </citation>
    <scope>NUCLEOTIDE SEQUENCE [LARGE SCALE GENOMIC DNA]</scope>
    <source>
        <strain evidence="14 15">UMB1016</strain>
    </source>
</reference>
<dbReference type="FunFam" id="2.40.30.10:FF:000007">
    <property type="entry name" value="Translation initiation factor IF-2"/>
    <property type="match status" value="1"/>
</dbReference>
<dbReference type="NCBIfam" id="TIGR00487">
    <property type="entry name" value="IF-2"/>
    <property type="match status" value="1"/>
</dbReference>
<evidence type="ECO:0000256" key="10">
    <source>
        <dbReference type="RuleBase" id="RU000644"/>
    </source>
</evidence>
<dbReference type="FunFam" id="3.40.50.10050:FF:000001">
    <property type="entry name" value="Translation initiation factor IF-2"/>
    <property type="match status" value="1"/>
</dbReference>
<dbReference type="SUPFAM" id="SSF52540">
    <property type="entry name" value="P-loop containing nucleoside triphosphate hydrolases"/>
    <property type="match status" value="1"/>
</dbReference>
<evidence type="ECO:0000259" key="12">
    <source>
        <dbReference type="PROSITE" id="PS51722"/>
    </source>
</evidence>
<dbReference type="InterPro" id="IPR027417">
    <property type="entry name" value="P-loop_NTPase"/>
</dbReference>
<dbReference type="InterPro" id="IPR005225">
    <property type="entry name" value="Small_GTP-bd"/>
</dbReference>
<dbReference type="InterPro" id="IPR000178">
    <property type="entry name" value="TF_IF2_bacterial-like"/>
</dbReference>
<accession>A0A1E9PC33</accession>
<dbReference type="PANTHER" id="PTHR43381">
    <property type="entry name" value="TRANSLATION INITIATION FACTOR IF-2-RELATED"/>
    <property type="match status" value="1"/>
</dbReference>
<evidence type="ECO:0000313" key="15">
    <source>
        <dbReference type="Proteomes" id="UP000250354"/>
    </source>
</evidence>
<evidence type="ECO:0000256" key="3">
    <source>
        <dbReference type="ARBA" id="ARBA00022490"/>
    </source>
</evidence>
<dbReference type="InterPro" id="IPR053905">
    <property type="entry name" value="EF-G-like_DII"/>
</dbReference>
<evidence type="ECO:0000313" key="14">
    <source>
        <dbReference type="EMBL" id="WWC55612.1"/>
    </source>
</evidence>
<feature type="binding site" evidence="9">
    <location>
        <begin position="311"/>
        <end position="315"/>
    </location>
    <ligand>
        <name>GTP</name>
        <dbReference type="ChEBI" id="CHEBI:37565"/>
    </ligand>
</feature>
<dbReference type="GO" id="GO:0003924">
    <property type="term" value="F:GTPase activity"/>
    <property type="evidence" value="ECO:0007669"/>
    <property type="project" value="UniProtKB-UniRule"/>
</dbReference>
<evidence type="ECO:0000256" key="2">
    <source>
        <dbReference type="ARBA" id="ARBA00020675"/>
    </source>
</evidence>
<reference evidence="13" key="2">
    <citation type="submission" date="2022-09" db="EMBL/GenBank/DDBJ databases">
        <title>Aerococcus urinae taxonomy study.</title>
        <authorList>
            <person name="Christensen J."/>
            <person name="Senneby E."/>
        </authorList>
    </citation>
    <scope>NUCLEOTIDE SEQUENCE</scope>
    <source>
        <strain evidence="13">LUND-41-B12</strain>
    </source>
</reference>
<dbReference type="EMBL" id="CP145132">
    <property type="protein sequence ID" value="WWC55612.1"/>
    <property type="molecule type" value="Genomic_DNA"/>
</dbReference>
<keyword evidence="6 9" id="KW-0648">Protein biosynthesis</keyword>
<dbReference type="Pfam" id="PF11987">
    <property type="entry name" value="IF-2"/>
    <property type="match status" value="1"/>
</dbReference>
<evidence type="ECO:0000313" key="16">
    <source>
        <dbReference type="Proteomes" id="UP001069047"/>
    </source>
</evidence>
<dbReference type="NCBIfam" id="TIGR00231">
    <property type="entry name" value="small_GTP"/>
    <property type="match status" value="1"/>
</dbReference>
<feature type="region of interest" description="Disordered" evidence="11">
    <location>
        <begin position="26"/>
        <end position="173"/>
    </location>
</feature>
<evidence type="ECO:0000256" key="1">
    <source>
        <dbReference type="ARBA" id="ARBA00007733"/>
    </source>
</evidence>
<protein>
    <recommendedName>
        <fullName evidence="2 9">Translation initiation factor IF-2</fullName>
    </recommendedName>
</protein>
<accession>A0A9Q4DEN8</accession>
<dbReference type="SUPFAM" id="SSF52156">
    <property type="entry name" value="Initiation factor IF2/eIF5b, domain 3"/>
    <property type="match status" value="1"/>
</dbReference>
<feature type="binding site" evidence="9">
    <location>
        <begin position="365"/>
        <end position="368"/>
    </location>
    <ligand>
        <name>GTP</name>
        <dbReference type="ChEBI" id="CHEBI:37565"/>
    </ligand>
</feature>
<dbReference type="Pfam" id="PF00009">
    <property type="entry name" value="GTP_EFTU"/>
    <property type="match status" value="1"/>
</dbReference>
<name>A0A1E9PC33_9LACT</name>
<dbReference type="Gene3D" id="1.10.10.2480">
    <property type="match status" value="1"/>
</dbReference>
<evidence type="ECO:0000313" key="13">
    <source>
        <dbReference type="EMBL" id="MCY3087303.1"/>
    </source>
</evidence>
<feature type="compositionally biased region" description="Basic residues" evidence="11">
    <location>
        <begin position="146"/>
        <end position="155"/>
    </location>
</feature>